<evidence type="ECO:0000313" key="2">
    <source>
        <dbReference type="Proteomes" id="UP000324897"/>
    </source>
</evidence>
<accession>A0A5J9VJ11</accession>
<organism evidence="1 2">
    <name type="scientific">Eragrostis curvula</name>
    <name type="common">weeping love grass</name>
    <dbReference type="NCBI Taxonomy" id="38414"/>
    <lineage>
        <taxon>Eukaryota</taxon>
        <taxon>Viridiplantae</taxon>
        <taxon>Streptophyta</taxon>
        <taxon>Embryophyta</taxon>
        <taxon>Tracheophyta</taxon>
        <taxon>Spermatophyta</taxon>
        <taxon>Magnoliopsida</taxon>
        <taxon>Liliopsida</taxon>
        <taxon>Poales</taxon>
        <taxon>Poaceae</taxon>
        <taxon>PACMAD clade</taxon>
        <taxon>Chloridoideae</taxon>
        <taxon>Eragrostideae</taxon>
        <taxon>Eragrostidinae</taxon>
        <taxon>Eragrostis</taxon>
    </lineage>
</organism>
<evidence type="ECO:0000313" key="1">
    <source>
        <dbReference type="EMBL" id="TVU35551.1"/>
    </source>
</evidence>
<proteinExistence type="predicted"/>
<name>A0A5J9VJ11_9POAL</name>
<protein>
    <submittedName>
        <fullName evidence="1">Uncharacterized protein</fullName>
    </submittedName>
</protein>
<keyword evidence="2" id="KW-1185">Reference proteome</keyword>
<gene>
    <name evidence="1" type="ORF">EJB05_17447</name>
</gene>
<dbReference type="OrthoDB" id="10663780at2759"/>
<dbReference type="EMBL" id="RWGY01000009">
    <property type="protein sequence ID" value="TVU35551.1"/>
    <property type="molecule type" value="Genomic_DNA"/>
</dbReference>
<dbReference type="AlphaFoldDB" id="A0A5J9VJ11"/>
<reference evidence="1 2" key="1">
    <citation type="journal article" date="2019" name="Sci. Rep.">
        <title>A high-quality genome of Eragrostis curvula grass provides insights into Poaceae evolution and supports new strategies to enhance forage quality.</title>
        <authorList>
            <person name="Carballo J."/>
            <person name="Santos B.A.C.M."/>
            <person name="Zappacosta D."/>
            <person name="Garbus I."/>
            <person name="Selva J.P."/>
            <person name="Gallo C.A."/>
            <person name="Diaz A."/>
            <person name="Albertini E."/>
            <person name="Caccamo M."/>
            <person name="Echenique V."/>
        </authorList>
    </citation>
    <scope>NUCLEOTIDE SEQUENCE [LARGE SCALE GENOMIC DNA]</scope>
    <source>
        <strain evidence="2">cv. Victoria</strain>
        <tissue evidence="1">Leaf</tissue>
    </source>
</reference>
<dbReference type="Proteomes" id="UP000324897">
    <property type="component" value="Unassembled WGS sequence"/>
</dbReference>
<comment type="caution">
    <text evidence="1">The sequence shown here is derived from an EMBL/GenBank/DDBJ whole genome shotgun (WGS) entry which is preliminary data.</text>
</comment>
<dbReference type="Gramene" id="TVU35551">
    <property type="protein sequence ID" value="TVU35551"/>
    <property type="gene ID" value="EJB05_17447"/>
</dbReference>
<sequence>MCVQDVLKSGRDLRRVLDAIGEIDLTAPSRPFAYELCHDRISGIIGGEMLGKLLAALTPEDDDPFGWSALAARSVIEGIEDLMAVLLGLLHQFPNLPVCSSCPVILNQCPKVVCDLSTIIESTKFIRYRVHYWQSTQSPCISYRYGGHGVITAIGVDDTEKVYELLMDVAAEVKTRASAGAGGGSGGSKTRAYPGSGCSCGCRKITANTVAAAAAKQLLQSSEANRVDYVAKEQTSFSAAVRLRMTSPIQTTTGVVQSSRGNVENTFLDPDTNLTEQDSESEAPDLWIHGELCTGDDFGILTVSIPILTVHMAIWTRLNNDYIRDTQMGPCKYLHRLLLHYAKKAQRLSERSVTPATYLSFQPSVPSVAVCAPG</sequence>